<sequence length="193" mass="22516">MDIYHNTKIMFYLPELTRQNIHDKFDCNDLDIPILDIIPEGAEDIHDYSFRVLSHLGNFGHPFCPANEDDFLTLKEKKKIFKESLDVYAIVGDPLRGTHMLRHISEMNGYRTKKYPGWLVNWEDKLYLTSPLVLGKDMDGNILFARYTDYLNEDSLPKKKIVIIGREFATRPLRPVLPGWYSKKKLIGEKSNP</sequence>
<evidence type="ECO:0000313" key="2">
    <source>
        <dbReference type="Proteomes" id="UP000034852"/>
    </source>
</evidence>
<accession>A0A0G0GXF9</accession>
<dbReference type="Proteomes" id="UP000034852">
    <property type="component" value="Unassembled WGS sequence"/>
</dbReference>
<gene>
    <name evidence="1" type="ORF">US52_C0019G0010</name>
</gene>
<comment type="caution">
    <text evidence="1">The sequence shown here is derived from an EMBL/GenBank/DDBJ whole genome shotgun (WGS) entry which is preliminary data.</text>
</comment>
<dbReference type="EMBL" id="LBTH01000019">
    <property type="protein sequence ID" value="KKQ35658.1"/>
    <property type="molecule type" value="Genomic_DNA"/>
</dbReference>
<proteinExistence type="predicted"/>
<reference evidence="1 2" key="1">
    <citation type="journal article" date="2015" name="Nature">
        <title>rRNA introns, odd ribosomes, and small enigmatic genomes across a large radiation of phyla.</title>
        <authorList>
            <person name="Brown C.T."/>
            <person name="Hug L.A."/>
            <person name="Thomas B.C."/>
            <person name="Sharon I."/>
            <person name="Castelle C.J."/>
            <person name="Singh A."/>
            <person name="Wilkins M.J."/>
            <person name="Williams K.H."/>
            <person name="Banfield J.F."/>
        </authorList>
    </citation>
    <scope>NUCLEOTIDE SEQUENCE [LARGE SCALE GENOMIC DNA]</scope>
</reference>
<organism evidence="1 2">
    <name type="scientific">candidate division WS6 bacterium GW2011_GWA2_37_6</name>
    <dbReference type="NCBI Taxonomy" id="1619087"/>
    <lineage>
        <taxon>Bacteria</taxon>
        <taxon>Candidatus Dojkabacteria</taxon>
    </lineage>
</organism>
<name>A0A0G0GXF9_9BACT</name>
<evidence type="ECO:0000313" key="1">
    <source>
        <dbReference type="EMBL" id="KKQ35658.1"/>
    </source>
</evidence>
<dbReference type="AlphaFoldDB" id="A0A0G0GXF9"/>
<protein>
    <submittedName>
        <fullName evidence="1">Uncharacterized protein</fullName>
    </submittedName>
</protein>